<evidence type="ECO:0000259" key="2">
    <source>
        <dbReference type="PROSITE" id="PS50042"/>
    </source>
</evidence>
<dbReference type="KEGG" id="proe:H9L23_07835"/>
<dbReference type="InterPro" id="IPR014710">
    <property type="entry name" value="RmlC-like_jellyroll"/>
</dbReference>
<name>A0A7G9QKV5_9SPHI</name>
<dbReference type="CDD" id="cd00038">
    <property type="entry name" value="CAP_ED"/>
    <property type="match status" value="1"/>
</dbReference>
<evidence type="ECO:0000313" key="4">
    <source>
        <dbReference type="Proteomes" id="UP000515806"/>
    </source>
</evidence>
<dbReference type="SUPFAM" id="SSF51206">
    <property type="entry name" value="cAMP-binding domain-like"/>
    <property type="match status" value="1"/>
</dbReference>
<proteinExistence type="predicted"/>
<evidence type="ECO:0000313" key="3">
    <source>
        <dbReference type="EMBL" id="QNN43980.1"/>
    </source>
</evidence>
<dbReference type="Pfam" id="PF00027">
    <property type="entry name" value="cNMP_binding"/>
    <property type="match status" value="1"/>
</dbReference>
<dbReference type="RefSeq" id="WP_187594435.1">
    <property type="nucleotide sequence ID" value="NZ_CP060723.1"/>
</dbReference>
<dbReference type="AlphaFoldDB" id="A0A7G9QKV5"/>
<dbReference type="PROSITE" id="PS50042">
    <property type="entry name" value="CNMP_BINDING_3"/>
    <property type="match status" value="1"/>
</dbReference>
<feature type="region of interest" description="Disordered" evidence="1">
    <location>
        <begin position="194"/>
        <end position="217"/>
    </location>
</feature>
<dbReference type="Gene3D" id="2.60.120.10">
    <property type="entry name" value="Jelly Rolls"/>
    <property type="match status" value="1"/>
</dbReference>
<feature type="compositionally biased region" description="Basic and acidic residues" evidence="1">
    <location>
        <begin position="196"/>
        <end position="217"/>
    </location>
</feature>
<sequence length="217" mass="25693">MENTQSEATELLAAFSFITPISQPFQQRLAEQLITAKFPRRHILLRPGETARNIYFIREGFLRAYFLDRDGRECTTWFMGKYDLMISVYSFFTQKPAYEYIEVLQDSTLQSITYLQLQSYYADFREGNLIGRSMMERYYIMSEERAIFLRCKTPSERYEQLLKTYPDITQKTTQIIIASYLGIGRETLNRLNAQRLKSDPEHKNGVRDEQSRHPEKT</sequence>
<dbReference type="EMBL" id="CP060723">
    <property type="protein sequence ID" value="QNN43980.1"/>
    <property type="molecule type" value="Genomic_DNA"/>
</dbReference>
<dbReference type="InterPro" id="IPR000595">
    <property type="entry name" value="cNMP-bd_dom"/>
</dbReference>
<gene>
    <name evidence="3" type="ORF">H9L23_07835</name>
</gene>
<reference evidence="3 4" key="1">
    <citation type="submission" date="2020-08" db="EMBL/GenBank/DDBJ databases">
        <title>Genome sequence of Pedobacter roseus KACC 11594T.</title>
        <authorList>
            <person name="Hyun D.-W."/>
            <person name="Bae J.-W."/>
        </authorList>
    </citation>
    <scope>NUCLEOTIDE SEQUENCE [LARGE SCALE GENOMIC DNA]</scope>
    <source>
        <strain evidence="3 4">KACC 11594</strain>
    </source>
</reference>
<organism evidence="3 4">
    <name type="scientific">Pedobacter roseus</name>
    <dbReference type="NCBI Taxonomy" id="336820"/>
    <lineage>
        <taxon>Bacteria</taxon>
        <taxon>Pseudomonadati</taxon>
        <taxon>Bacteroidota</taxon>
        <taxon>Sphingobacteriia</taxon>
        <taxon>Sphingobacteriales</taxon>
        <taxon>Sphingobacteriaceae</taxon>
        <taxon>Pedobacter</taxon>
    </lineage>
</organism>
<keyword evidence="4" id="KW-1185">Reference proteome</keyword>
<feature type="domain" description="Cyclic nucleotide-binding" evidence="2">
    <location>
        <begin position="17"/>
        <end position="65"/>
    </location>
</feature>
<accession>A0A7G9QKV5</accession>
<protein>
    <submittedName>
        <fullName evidence="3">Crp/Fnr family transcriptional regulator</fullName>
    </submittedName>
</protein>
<dbReference type="InterPro" id="IPR018490">
    <property type="entry name" value="cNMP-bd_dom_sf"/>
</dbReference>
<evidence type="ECO:0000256" key="1">
    <source>
        <dbReference type="SAM" id="MobiDB-lite"/>
    </source>
</evidence>
<dbReference type="Proteomes" id="UP000515806">
    <property type="component" value="Chromosome"/>
</dbReference>